<dbReference type="InterPro" id="IPR011545">
    <property type="entry name" value="DEAD/DEAH_box_helicase_dom"/>
</dbReference>
<dbReference type="SUPFAM" id="SSF52129">
    <property type="entry name" value="Caspase-like"/>
    <property type="match status" value="1"/>
</dbReference>
<proteinExistence type="predicted"/>
<accession>A0A1N6FGZ1</accession>
<keyword evidence="2" id="KW-0378">Hydrolase</keyword>
<keyword evidence="1" id="KW-0547">Nucleotide-binding</keyword>
<dbReference type="Gene3D" id="3.40.50.1460">
    <property type="match status" value="1"/>
</dbReference>
<feature type="domain" description="Helicase C-terminal" evidence="6">
    <location>
        <begin position="515"/>
        <end position="705"/>
    </location>
</feature>
<organism evidence="7 8">
    <name type="scientific">Paraburkholderia phenazinium</name>
    <dbReference type="NCBI Taxonomy" id="60549"/>
    <lineage>
        <taxon>Bacteria</taxon>
        <taxon>Pseudomonadati</taxon>
        <taxon>Pseudomonadota</taxon>
        <taxon>Betaproteobacteria</taxon>
        <taxon>Burkholderiales</taxon>
        <taxon>Burkholderiaceae</taxon>
        <taxon>Paraburkholderia</taxon>
    </lineage>
</organism>
<dbReference type="InterPro" id="IPR014001">
    <property type="entry name" value="Helicase_ATP-bd"/>
</dbReference>
<evidence type="ECO:0000313" key="7">
    <source>
        <dbReference type="EMBL" id="SIN94558.1"/>
    </source>
</evidence>
<dbReference type="PANTHER" id="PTHR47961:SF1">
    <property type="entry name" value="ATP-DEPENDENT HELICASE MJ1401-RELATED"/>
    <property type="match status" value="1"/>
</dbReference>
<dbReference type="Pfam" id="PF00271">
    <property type="entry name" value="Helicase_C"/>
    <property type="match status" value="1"/>
</dbReference>
<dbReference type="SMART" id="SM00487">
    <property type="entry name" value="DEXDc"/>
    <property type="match status" value="1"/>
</dbReference>
<dbReference type="InterPro" id="IPR029030">
    <property type="entry name" value="Caspase-like_dom_sf"/>
</dbReference>
<dbReference type="AlphaFoldDB" id="A0A1N6FGZ1"/>
<feature type="domain" description="Helicase ATP-binding" evidence="5">
    <location>
        <begin position="298"/>
        <end position="469"/>
    </location>
</feature>
<keyword evidence="3 7" id="KW-0347">Helicase</keyword>
<name>A0A1N6FGZ1_9BURK</name>
<dbReference type="GO" id="GO:0005524">
    <property type="term" value="F:ATP binding"/>
    <property type="evidence" value="ECO:0007669"/>
    <property type="project" value="UniProtKB-KW"/>
</dbReference>
<dbReference type="SMART" id="SM00490">
    <property type="entry name" value="HELICc"/>
    <property type="match status" value="1"/>
</dbReference>
<dbReference type="PANTHER" id="PTHR47961">
    <property type="entry name" value="DNA POLYMERASE THETA, PUTATIVE (AFU_ORTHOLOGUE AFUA_1G05260)-RELATED"/>
    <property type="match status" value="1"/>
</dbReference>
<dbReference type="Pfam" id="PF00656">
    <property type="entry name" value="Peptidase_C14"/>
    <property type="match status" value="1"/>
</dbReference>
<evidence type="ECO:0000313" key="8">
    <source>
        <dbReference type="Proteomes" id="UP000184693"/>
    </source>
</evidence>
<evidence type="ECO:0000259" key="6">
    <source>
        <dbReference type="PROSITE" id="PS51194"/>
    </source>
</evidence>
<keyword evidence="4" id="KW-0067">ATP-binding</keyword>
<dbReference type="GO" id="GO:0004386">
    <property type="term" value="F:helicase activity"/>
    <property type="evidence" value="ECO:0007669"/>
    <property type="project" value="UniProtKB-KW"/>
</dbReference>
<dbReference type="InterPro" id="IPR027417">
    <property type="entry name" value="P-loop_NTPase"/>
</dbReference>
<dbReference type="InterPro" id="IPR050474">
    <property type="entry name" value="Hel308_SKI2-like"/>
</dbReference>
<evidence type="ECO:0000256" key="2">
    <source>
        <dbReference type="ARBA" id="ARBA00022801"/>
    </source>
</evidence>
<reference evidence="7 8" key="1">
    <citation type="submission" date="2016-11" db="EMBL/GenBank/DDBJ databases">
        <authorList>
            <person name="Jaros S."/>
            <person name="Januszkiewicz K."/>
            <person name="Wedrychowicz H."/>
        </authorList>
    </citation>
    <scope>NUCLEOTIDE SEQUENCE [LARGE SCALE GENOMIC DNA]</scope>
    <source>
        <strain evidence="7 8">GAS86</strain>
    </source>
</reference>
<protein>
    <submittedName>
        <fullName evidence="7">Replicative superfamily II helicase</fullName>
    </submittedName>
</protein>
<dbReference type="RefSeq" id="WP_074263751.1">
    <property type="nucleotide sequence ID" value="NZ_FSRM01000001.1"/>
</dbReference>
<dbReference type="Pfam" id="PF00270">
    <property type="entry name" value="DEAD"/>
    <property type="match status" value="1"/>
</dbReference>
<gene>
    <name evidence="7" type="ORF">SAMN05444168_1563</name>
</gene>
<dbReference type="OrthoDB" id="9807155at2"/>
<dbReference type="InterPro" id="IPR011600">
    <property type="entry name" value="Pept_C14_caspase"/>
</dbReference>
<dbReference type="InterPro" id="IPR001650">
    <property type="entry name" value="Helicase_C-like"/>
</dbReference>
<evidence type="ECO:0000256" key="4">
    <source>
        <dbReference type="ARBA" id="ARBA00022840"/>
    </source>
</evidence>
<dbReference type="Gene3D" id="1.10.3380.30">
    <property type="match status" value="1"/>
</dbReference>
<dbReference type="GO" id="GO:0006508">
    <property type="term" value="P:proteolysis"/>
    <property type="evidence" value="ECO:0007669"/>
    <property type="project" value="InterPro"/>
</dbReference>
<dbReference type="Proteomes" id="UP000184693">
    <property type="component" value="Unassembled WGS sequence"/>
</dbReference>
<dbReference type="GO" id="GO:0003676">
    <property type="term" value="F:nucleic acid binding"/>
    <property type="evidence" value="ECO:0007669"/>
    <property type="project" value="InterPro"/>
</dbReference>
<dbReference type="PROSITE" id="PS51194">
    <property type="entry name" value="HELICASE_CTER"/>
    <property type="match status" value="1"/>
</dbReference>
<dbReference type="PROSITE" id="PS51192">
    <property type="entry name" value="HELICASE_ATP_BIND_1"/>
    <property type="match status" value="1"/>
</dbReference>
<dbReference type="GO" id="GO:0004197">
    <property type="term" value="F:cysteine-type endopeptidase activity"/>
    <property type="evidence" value="ECO:0007669"/>
    <property type="project" value="InterPro"/>
</dbReference>
<dbReference type="Gene3D" id="3.40.50.300">
    <property type="entry name" value="P-loop containing nucleotide triphosphate hydrolases"/>
    <property type="match status" value="2"/>
</dbReference>
<dbReference type="SUPFAM" id="SSF52540">
    <property type="entry name" value="P-loop containing nucleoside triphosphate hydrolases"/>
    <property type="match status" value="1"/>
</dbReference>
<evidence type="ECO:0000259" key="5">
    <source>
        <dbReference type="PROSITE" id="PS51192"/>
    </source>
</evidence>
<sequence>MAFRGLFIGIDRYRSQYIDWLSCSARDARALDALFSDNLGGDAVLLVDEDATRAQIESEFLALRETSVDDVVVITYSGHGTETHQLVAYDTDVADLAGTTISLQWIADRFSEIPARRLILFLDCCFAGGIGAKVLQVAEVSRDMSSAEARLERISGQGRLIVTASGANEPAWENRRLRHGVFTHYLLEALQGTPESASGGRVSVYQLIEYVVRRVVDHTANSDEPQNPAMRGTIDGEFSWPIFQAGGLYRSAFPELAGAIATSDVSSLRHFGFPAEMVEAWASAIPSLNELQISAINEYGVLRGENLLVSAPTSSGKTMIGELASLNSILSRGRAAFLFPLKALVADKLAHFTEVYGRLGVRTIEATGETDDLRPLLKGQYDVALLTYEKFTSICVTFPHVLRQLDVIVVDETQMIADESRGANLEFMLTLFRARQSGGATPQLIALSAVIGETNGFERWLGGRLLRKTERPVPLDEGILYRDGTFRYIQGESGRETVQQHFVLPAFGKGSSQDLIIPLVRKLVEAGEQVIVFREQKGETRGCAKYLAAALQLPSAPAALSQLPSTDASLASGDLKLTLEGGVAFHNADLQREERAVVEQHFRAADATIRVIVATTTLAMGINTPASSVVVVGLTHPIDKPYTVAEYKNLCGRAGRLGFSEHGKSLLIATNPGTETVYWNNYVLGTPEDLRSRFFDSSTDPRTLICRLMTATQRWTQAGFTAEQLATFLESSFGAYIARTREDSWKLSHSGLIESISSLERHGLIERNEAAKLQLTDIGKVVGETGIQVASAISIVECLRQVLADQVTDPTLLTVVQLAQELDESYIPINSSSTLKEPQHWYFQLRQQHVPASVLTRLRESAGDTKRATQRAKRAVACLLYISGMPMQAIEKTLRQFGGSFDGLAGPVRSVASRTCDFLTATGRFSNILHPAIDLDKRLERLSTRLTLGVTAAIADLAAYTGGTLTRGDYAQLESSGFVTGSAVIVASDIELARCVSGSAEKVQAIRSGAEAMLREAEDVEAQAIEIPVYKG</sequence>
<evidence type="ECO:0000256" key="3">
    <source>
        <dbReference type="ARBA" id="ARBA00022806"/>
    </source>
</evidence>
<dbReference type="EMBL" id="FSRM01000001">
    <property type="protein sequence ID" value="SIN94558.1"/>
    <property type="molecule type" value="Genomic_DNA"/>
</dbReference>
<evidence type="ECO:0000256" key="1">
    <source>
        <dbReference type="ARBA" id="ARBA00022741"/>
    </source>
</evidence>